<evidence type="ECO:0000256" key="3">
    <source>
        <dbReference type="ARBA" id="ARBA00022737"/>
    </source>
</evidence>
<dbReference type="InterPro" id="IPR006626">
    <property type="entry name" value="PbH1"/>
</dbReference>
<evidence type="ECO:0000256" key="7">
    <source>
        <dbReference type="RuleBase" id="RU003355"/>
    </source>
</evidence>
<dbReference type="Gene3D" id="2.60.40.10">
    <property type="entry name" value="Immunoglobulins"/>
    <property type="match status" value="2"/>
</dbReference>
<dbReference type="Pfam" id="PF13229">
    <property type="entry name" value="Beta_helix"/>
    <property type="match status" value="3"/>
</dbReference>
<dbReference type="Pfam" id="PF18911">
    <property type="entry name" value="PKD_4"/>
    <property type="match status" value="2"/>
</dbReference>
<dbReference type="Pfam" id="PF05048">
    <property type="entry name" value="NosD"/>
    <property type="match status" value="1"/>
</dbReference>
<feature type="domain" description="PKD" evidence="9">
    <location>
        <begin position="670"/>
        <end position="753"/>
    </location>
</feature>
<dbReference type="RefSeq" id="WP_301662885.1">
    <property type="nucleotide sequence ID" value="NZ_VCYH01000001.1"/>
</dbReference>
<dbReference type="SMART" id="SM00722">
    <property type="entry name" value="CASH"/>
    <property type="match status" value="3"/>
</dbReference>
<keyword evidence="2 6" id="KW-0645">Protease</keyword>
<sequence>MKSVYLALALLLLLCSGAAAMLPGENETVAEPSPTMAAGDNSSAAPDLPGSPEDPYAEPEQLPQPGDTSAAVPSCTKAAWESALLPTDAAGRPLYAPDSIIVQFQPGVAEDISLMATADDWIHTRHRTSLRHDFSEDGLAGLQVVGLPDDLSVSDAVEAYRQDPAVLYAEPNYYCYPDRIPNDLYFSYLWGLRNTGQTVGGQTGTAGADIAAPGAWDITTGSRDVVVAVIDSGVYQRHLDLVDNLWRNPGETADGTDTDGNGYVDDLYGWDFYDNDNDPDDLNGHGTHCAGTIAAIGNNDLGVAGVIWTATIMPLRFSGPDGTGTISGAISAIAYAKNNGADIISNSWGTASYSASLKQAIDSFDGVITCSAGNDAANTDSSPNYPASFNSSHIIAVASTDNRNALSTFSNYGATTVDLAAPGTGIYSTSIYFDRQERFSDAMATLNNWSVSGAWGLNTTVYRSSPASASDNPFGNATSAGEFWLKMKNNVTLGDYCLPEVSFWCNYSLTAANNTLGIYASSPTVAGTYYPIGGLRGSSNGAWRENTISAASILSTYKKKGFAKVPKDLKFVFILERGNTTAPDYVFIDDVSVTEVTQVLPDYGYKSGTSMATPHVAGLAGLLKAYNASLTTSQVCGIILGTVDPLPALANKTVTGGRINATEALSVVYLNASLTANRTSGTAPLTVAFNDTSTGVNYTCLWSFGDGNTSVERHPVFTYTTNGTFTVNLTITNAYGGNTTSQTDIVTVTAPAEPTPTATPTTTPTATPNVTPTVTPTPTPTHGPPHSWVTYLGTETVRLAWPDSSPLKGTPHDGGYSVYRDGAGRVWKDAGTSLVDYKVPGSQHTYEVFCYNKTAQTLECPFGGPVTVDFGRMVGGDLPAGIFDVWDADGGTLTLFKDTRLSDQAGSRLQIRDATLVAENGTGITGSGSLILDDAALSGVLVDISRGGSDNKALSTYGTVETDSPIVVEDSDLLLENIASTSSLDVTGERTQIRSCTGMIAVTGNGTSISGCGGEGYAGISVKGENAVIEDNVLENIWHTLYDERYGIWLSDGSGSIIRNNTITNVTAWSTWGDGIRIGTVRGNPVENITLEDNRIDGVTGVGVRMHVDTPLLTIRGNAIRNTTHHGIYADRESTVPATPRFFEICDNTIDTTGTYGIYLAGSNGYIENNTLTNVNAAIRLHGDGCAVCNNSITAISGAYGLSGAEAAIAVYGDDAVIGGNAVAEYTGVKDYGLQYGIRIDGADGILRNNTVERYFSGLDVIGANHTVTGNVLDTIAGTTMYHHVVNFAADASLFAENTIINTTQPSWARGVVYVAGVGESTFRSNTIDSGKLGFYCAKVGNGTVIEENVLTNMTSGVYLYQVDGGDAITGEGPSDLQICNNTIAGKNEQWSSGISIDRVDGVRISGNAISDFASGIETYQLTKDTLIAENTVERGSQALSLKGAGDRVIENSFCNYTSQGVYLENPAGTLLENNTILNAGETALPAIRVNTYAADAFMIERNTVGNMTNRTTFSITESSNGLVIKPVLAPPAPPKYPDYSVNRAPIGQWLDINTYNAVRSEDFRFNLTFHYAPEDLIGVGAESLSVWRHNTSRWDAGGGDAAWNGTRWLDTTACEVGVQVTGLPPYTMTDPVVFAPLGNMPVHNLDLARDYETITEALADGDLGSGHTIVVDSGYAGRENLQIGKSVNLLATSNLPSDVRVTAQDPAKPVVEVIGESTVIAGFVFEGATSAEGVLVDGGTSITIRDCTVRGNREGVVIQPFSAYTALKSANCSILGTTVTENTLGGVLIVEGSGHTVQNCILSDPRLGIGLENTTESRISGNTLAGCDEKGIWILGGSGNTVAGNSLTGGDQGIVLDRTDASRLQENTVSSAAEAGITILGSHRAALTTENVSASPVGILLDGADDATLTGCRVTGAAAGSETTGILIRDSDRTSLVGCRIAEITSQNHAVTGIRLAGGSTAAAITDTVIASVTAPKIAGAVVGSGSQGTGIADLTVSDLAGGGSGVVGVAVEPNSGETRIARSTMADLSATGNVTAVLVDRAASAAITKTAIDRINATGGAACGVVVNASSGITLENLTVTRVAGTADTAAVALLSSDGAAVGFLEVGDAHPVLCNVTATGSVRIDGVETPPTPPEGLQAIGRFLAIGNATPAEAAVRVYYTAADLGGASPSSLRIWRHADVWSRVEGATGVDTANQFVYATTDEFGVFGPLAEPLSVDFSANRTSGATPLAVQFSDASTGSPTAWSWSFGDGATSTEQHPVHTYAAAGNYTVTLTINGGGETCTRPAYVRVTPVLFGDANGDDAVNQADTLRVLKEVVGLVAKPVSGTGQFQKTDVHANGVVEVGDALFIAQYNAGLRDVWFAIA</sequence>
<feature type="region of interest" description="Disordered" evidence="8">
    <location>
        <begin position="29"/>
        <end position="73"/>
    </location>
</feature>
<dbReference type="InterPro" id="IPR023828">
    <property type="entry name" value="Peptidase_S8_Ser-AS"/>
</dbReference>
<dbReference type="NCBIfam" id="TIGR03804">
    <property type="entry name" value="para_beta_helix"/>
    <property type="match status" value="1"/>
</dbReference>
<dbReference type="CDD" id="cd07473">
    <property type="entry name" value="Peptidases_S8_Subtilisin_like"/>
    <property type="match status" value="1"/>
</dbReference>
<evidence type="ECO:0000259" key="10">
    <source>
        <dbReference type="PROSITE" id="PS51766"/>
    </source>
</evidence>
<dbReference type="InterPro" id="IPR016134">
    <property type="entry name" value="Dockerin_dom"/>
</dbReference>
<feature type="active site" description="Charge relay system" evidence="6">
    <location>
        <position position="231"/>
    </location>
</feature>
<dbReference type="InterPro" id="IPR036852">
    <property type="entry name" value="Peptidase_S8/S53_dom_sf"/>
</dbReference>
<feature type="domain" description="Dockerin" evidence="10">
    <location>
        <begin position="2295"/>
        <end position="2366"/>
    </location>
</feature>
<dbReference type="PROSITE" id="PS00137">
    <property type="entry name" value="SUBTILASE_HIS"/>
    <property type="match status" value="1"/>
</dbReference>
<feature type="active site" description="Charge relay system" evidence="6">
    <location>
        <position position="610"/>
    </location>
</feature>
<evidence type="ECO:0000256" key="8">
    <source>
        <dbReference type="SAM" id="MobiDB-lite"/>
    </source>
</evidence>
<dbReference type="PROSITE" id="PS51892">
    <property type="entry name" value="SUBTILASE"/>
    <property type="match status" value="1"/>
</dbReference>
<evidence type="ECO:0000256" key="2">
    <source>
        <dbReference type="ARBA" id="ARBA00022670"/>
    </source>
</evidence>
<dbReference type="InterPro" id="IPR022398">
    <property type="entry name" value="Peptidase_S8_His-AS"/>
</dbReference>
<evidence type="ECO:0000259" key="9">
    <source>
        <dbReference type="PROSITE" id="PS50093"/>
    </source>
</evidence>
<dbReference type="InterPro" id="IPR000601">
    <property type="entry name" value="PKD_dom"/>
</dbReference>
<dbReference type="SMART" id="SM00710">
    <property type="entry name" value="PbH1"/>
    <property type="match status" value="23"/>
</dbReference>
<dbReference type="Pfam" id="PF00082">
    <property type="entry name" value="Peptidase_S8"/>
    <property type="match status" value="2"/>
</dbReference>
<dbReference type="Gene3D" id="1.10.1330.10">
    <property type="entry name" value="Dockerin domain"/>
    <property type="match status" value="1"/>
</dbReference>
<dbReference type="PROSITE" id="PS00136">
    <property type="entry name" value="SUBTILASE_ASP"/>
    <property type="match status" value="1"/>
</dbReference>
<proteinExistence type="inferred from homology"/>
<dbReference type="SUPFAM" id="SSF51126">
    <property type="entry name" value="Pectin lyase-like"/>
    <property type="match status" value="4"/>
</dbReference>
<comment type="caution">
    <text evidence="11">The sequence shown here is derived from an EMBL/GenBank/DDBJ whole genome shotgun (WGS) entry which is preliminary data.</text>
</comment>
<keyword evidence="3" id="KW-0677">Repeat</keyword>
<feature type="domain" description="PKD" evidence="9">
    <location>
        <begin position="2218"/>
        <end position="2280"/>
    </location>
</feature>
<dbReference type="Gene3D" id="3.40.50.200">
    <property type="entry name" value="Peptidase S8/S53 domain"/>
    <property type="match status" value="2"/>
</dbReference>
<dbReference type="CDD" id="cd00146">
    <property type="entry name" value="PKD"/>
    <property type="match status" value="2"/>
</dbReference>
<dbReference type="Proteomes" id="UP001168338">
    <property type="component" value="Unassembled WGS sequence"/>
</dbReference>
<dbReference type="PROSITE" id="PS50093">
    <property type="entry name" value="PKD"/>
    <property type="match status" value="2"/>
</dbReference>
<dbReference type="InterPro" id="IPR050131">
    <property type="entry name" value="Peptidase_S8_subtilisin-like"/>
</dbReference>
<dbReference type="PROSITE" id="PS00138">
    <property type="entry name" value="SUBTILASE_SER"/>
    <property type="match status" value="1"/>
</dbReference>
<comment type="similarity">
    <text evidence="1 6 7">Belongs to the peptidase S8 family.</text>
</comment>
<dbReference type="InterPro" id="IPR022441">
    <property type="entry name" value="Para_beta_helix_rpt-2"/>
</dbReference>
<dbReference type="InterPro" id="IPR036439">
    <property type="entry name" value="Dockerin_dom_sf"/>
</dbReference>
<dbReference type="InterPro" id="IPR006633">
    <property type="entry name" value="Carb-bd_sugar_hydrolysis-dom"/>
</dbReference>
<dbReference type="Gene3D" id="2.160.20.10">
    <property type="entry name" value="Single-stranded right-handed beta-helix, Pectin lyase-like"/>
    <property type="match status" value="3"/>
</dbReference>
<dbReference type="SUPFAM" id="SSF63446">
    <property type="entry name" value="Type I dockerin domain"/>
    <property type="match status" value="1"/>
</dbReference>
<dbReference type="InterPro" id="IPR011050">
    <property type="entry name" value="Pectin_lyase_fold/virulence"/>
</dbReference>
<evidence type="ECO:0000256" key="4">
    <source>
        <dbReference type="ARBA" id="ARBA00022801"/>
    </source>
</evidence>
<evidence type="ECO:0000313" key="11">
    <source>
        <dbReference type="EMBL" id="MDN7023825.1"/>
    </source>
</evidence>
<name>A0ABT8M7B3_9EURY</name>
<protein>
    <submittedName>
        <fullName evidence="11">PKD domain-containing protein</fullName>
    </submittedName>
</protein>
<dbReference type="PRINTS" id="PR00723">
    <property type="entry name" value="SUBTILISIN"/>
</dbReference>
<dbReference type="InterPro" id="IPR039448">
    <property type="entry name" value="Beta_helix"/>
</dbReference>
<dbReference type="InterPro" id="IPR054399">
    <property type="entry name" value="Fervidolysin-like_N_prodom"/>
</dbReference>
<dbReference type="InterPro" id="IPR000209">
    <property type="entry name" value="Peptidase_S8/S53_dom"/>
</dbReference>
<evidence type="ECO:0000256" key="5">
    <source>
        <dbReference type="ARBA" id="ARBA00022825"/>
    </source>
</evidence>
<evidence type="ECO:0000256" key="6">
    <source>
        <dbReference type="PROSITE-ProRule" id="PRU01240"/>
    </source>
</evidence>
<evidence type="ECO:0000256" key="1">
    <source>
        <dbReference type="ARBA" id="ARBA00011073"/>
    </source>
</evidence>
<dbReference type="SUPFAM" id="SSF49299">
    <property type="entry name" value="PKD domain"/>
    <property type="match status" value="2"/>
</dbReference>
<keyword evidence="4 6" id="KW-0378">Hydrolase</keyword>
<dbReference type="InterPro" id="IPR007742">
    <property type="entry name" value="NosD_dom"/>
</dbReference>
<dbReference type="InterPro" id="IPR023827">
    <property type="entry name" value="Peptidase_S8_Asp-AS"/>
</dbReference>
<dbReference type="InterPro" id="IPR013783">
    <property type="entry name" value="Ig-like_fold"/>
</dbReference>
<dbReference type="Pfam" id="PF22148">
    <property type="entry name" value="Fervidolysin_NPro-like"/>
    <property type="match status" value="1"/>
</dbReference>
<organism evidence="11 12">
    <name type="scientific">Methanoculleus frigidifontis</name>
    <dbReference type="NCBI Taxonomy" id="2584085"/>
    <lineage>
        <taxon>Archaea</taxon>
        <taxon>Methanobacteriati</taxon>
        <taxon>Methanobacteriota</taxon>
        <taxon>Stenosarchaea group</taxon>
        <taxon>Methanomicrobia</taxon>
        <taxon>Methanomicrobiales</taxon>
        <taxon>Methanomicrobiaceae</taxon>
        <taxon>Methanoculleus</taxon>
    </lineage>
</organism>
<keyword evidence="12" id="KW-1185">Reference proteome</keyword>
<dbReference type="SMART" id="SM00089">
    <property type="entry name" value="PKD"/>
    <property type="match status" value="2"/>
</dbReference>
<dbReference type="PANTHER" id="PTHR43806:SF11">
    <property type="entry name" value="CEREVISIN-RELATED"/>
    <property type="match status" value="1"/>
</dbReference>
<dbReference type="InterPro" id="IPR035986">
    <property type="entry name" value="PKD_dom_sf"/>
</dbReference>
<dbReference type="SUPFAM" id="SSF52743">
    <property type="entry name" value="Subtilisin-like"/>
    <property type="match status" value="1"/>
</dbReference>
<dbReference type="InterPro" id="IPR012334">
    <property type="entry name" value="Pectin_lyas_fold"/>
</dbReference>
<dbReference type="PROSITE" id="PS51766">
    <property type="entry name" value="DOCKERIN"/>
    <property type="match status" value="1"/>
</dbReference>
<dbReference type="InterPro" id="IPR022409">
    <property type="entry name" value="PKD/Chitinase_dom"/>
</dbReference>
<dbReference type="InterPro" id="IPR034204">
    <property type="entry name" value="PfSUB1-like_cat_dom"/>
</dbReference>
<gene>
    <name evidence="11" type="ORF">FGU65_02760</name>
</gene>
<dbReference type="PANTHER" id="PTHR43806">
    <property type="entry name" value="PEPTIDASE S8"/>
    <property type="match status" value="1"/>
</dbReference>
<feature type="active site" description="Charge relay system" evidence="6">
    <location>
        <position position="285"/>
    </location>
</feature>
<dbReference type="InterPro" id="IPR015500">
    <property type="entry name" value="Peptidase_S8_subtilisin-rel"/>
</dbReference>
<reference evidence="11" key="1">
    <citation type="submission" date="2019-05" db="EMBL/GenBank/DDBJ databases">
        <title>Methanoculleus sp. FWC-SCC1, a methanogenic archaeon isolated from deep marine cold seep.</title>
        <authorList>
            <person name="Chen Y.-W."/>
            <person name="Chen S.-C."/>
            <person name="Teng N.-H."/>
            <person name="Lai M.-C."/>
        </authorList>
    </citation>
    <scope>NUCLEOTIDE SEQUENCE</scope>
    <source>
        <strain evidence="11">FWC-SCC1</strain>
    </source>
</reference>
<dbReference type="EMBL" id="VCYH01000001">
    <property type="protein sequence ID" value="MDN7023825.1"/>
    <property type="molecule type" value="Genomic_DNA"/>
</dbReference>
<keyword evidence="5 6" id="KW-0720">Serine protease</keyword>
<accession>A0ABT8M7B3</accession>
<evidence type="ECO:0000313" key="12">
    <source>
        <dbReference type="Proteomes" id="UP001168338"/>
    </source>
</evidence>